<evidence type="ECO:0000256" key="5">
    <source>
        <dbReference type="ARBA" id="ARBA00023080"/>
    </source>
</evidence>
<dbReference type="GO" id="GO:0036221">
    <property type="term" value="F:UTP diphosphatase activity"/>
    <property type="evidence" value="ECO:0007669"/>
    <property type="project" value="RHEA"/>
</dbReference>
<dbReference type="InterPro" id="IPR003697">
    <property type="entry name" value="Maf-like"/>
</dbReference>
<feature type="site" description="Important for substrate specificity" evidence="6">
    <location>
        <position position="70"/>
    </location>
</feature>
<comment type="caution">
    <text evidence="7">The sequence shown here is derived from an EMBL/GenBank/DDBJ whole genome shotgun (WGS) entry which is preliminary data.</text>
</comment>
<accession>A0A1E5LBJ7</accession>
<dbReference type="EMBL" id="MJEH01000061">
    <property type="protein sequence ID" value="OEH91461.1"/>
    <property type="molecule type" value="Genomic_DNA"/>
</dbReference>
<organism evidence="7 8">
    <name type="scientific">Bacillus solimangrovi</name>
    <dbReference type="NCBI Taxonomy" id="1305675"/>
    <lineage>
        <taxon>Bacteria</taxon>
        <taxon>Bacillati</taxon>
        <taxon>Bacillota</taxon>
        <taxon>Bacilli</taxon>
        <taxon>Bacillales</taxon>
        <taxon>Bacillaceae</taxon>
        <taxon>Bacillus</taxon>
    </lineage>
</organism>
<dbReference type="PIRSF" id="PIRSF006305">
    <property type="entry name" value="Maf"/>
    <property type="match status" value="1"/>
</dbReference>
<comment type="caution">
    <text evidence="6">Lacks conserved residue(s) required for the propagation of feature annotation.</text>
</comment>
<comment type="subcellular location">
    <subcellularLocation>
        <location evidence="2 6">Cytoplasm</location>
    </subcellularLocation>
</comment>
<sequence length="191" mass="20993">MKRLVLASSSPRRRALLEKFGYTFLLAPSKSEEKMDPHATPIEVVQSLAQQKAEEIAHVYPNDIVLGADTVVVYNEKILGKPADEEEAKKMLNMLSGQLHTVYTGVAIVNNGHVNTFCSSTNVRFRNLTRSEINAYVQTGEPFDKAGAYGIQELGGAFVQEIQGDYMNVVGLPLVKVLEELRLLGVTGTLN</sequence>
<dbReference type="CDD" id="cd00555">
    <property type="entry name" value="Maf"/>
    <property type="match status" value="1"/>
</dbReference>
<comment type="catalytic activity">
    <reaction evidence="6">
        <text>dTTP + H2O = dTMP + diphosphate + H(+)</text>
        <dbReference type="Rhea" id="RHEA:28534"/>
        <dbReference type="ChEBI" id="CHEBI:15377"/>
        <dbReference type="ChEBI" id="CHEBI:15378"/>
        <dbReference type="ChEBI" id="CHEBI:33019"/>
        <dbReference type="ChEBI" id="CHEBI:37568"/>
        <dbReference type="ChEBI" id="CHEBI:63528"/>
        <dbReference type="EC" id="3.6.1.9"/>
    </reaction>
</comment>
<evidence type="ECO:0000313" key="8">
    <source>
        <dbReference type="Proteomes" id="UP000095209"/>
    </source>
</evidence>
<gene>
    <name evidence="7" type="ORF">BFG57_04925</name>
</gene>
<evidence type="ECO:0000256" key="6">
    <source>
        <dbReference type="HAMAP-Rule" id="MF_00528"/>
    </source>
</evidence>
<keyword evidence="3 6" id="KW-0963">Cytoplasm</keyword>
<dbReference type="SUPFAM" id="SSF52972">
    <property type="entry name" value="ITPase-like"/>
    <property type="match status" value="1"/>
</dbReference>
<proteinExistence type="inferred from homology"/>
<comment type="cofactor">
    <cofactor evidence="1 6">
        <name>a divalent metal cation</name>
        <dbReference type="ChEBI" id="CHEBI:60240"/>
    </cofactor>
</comment>
<dbReference type="HAMAP" id="MF_00528">
    <property type="entry name" value="Maf"/>
    <property type="match status" value="1"/>
</dbReference>
<evidence type="ECO:0000256" key="3">
    <source>
        <dbReference type="ARBA" id="ARBA00022490"/>
    </source>
</evidence>
<dbReference type="AlphaFoldDB" id="A0A1E5LBJ7"/>
<evidence type="ECO:0000256" key="2">
    <source>
        <dbReference type="ARBA" id="ARBA00004496"/>
    </source>
</evidence>
<feature type="site" description="Important for substrate specificity" evidence="6">
    <location>
        <position position="12"/>
    </location>
</feature>
<comment type="function">
    <text evidence="6">Nucleoside triphosphate pyrophosphatase that hydrolyzes dTTP and UTP. May have a dual role in cell division arrest and in preventing the incorporation of modified nucleotides into cellular nucleic acids.</text>
</comment>
<keyword evidence="4 6" id="KW-0378">Hydrolase</keyword>
<dbReference type="GO" id="GO:0036218">
    <property type="term" value="F:dTTP diphosphatase activity"/>
    <property type="evidence" value="ECO:0007669"/>
    <property type="project" value="RHEA"/>
</dbReference>
<dbReference type="STRING" id="1305675.BFG57_04925"/>
<dbReference type="InterPro" id="IPR029001">
    <property type="entry name" value="ITPase-like_fam"/>
</dbReference>
<dbReference type="RefSeq" id="WP_069718469.1">
    <property type="nucleotide sequence ID" value="NZ_MJEH01000061.1"/>
</dbReference>
<dbReference type="Gene3D" id="3.90.950.10">
    <property type="match status" value="1"/>
</dbReference>
<dbReference type="EC" id="3.6.1.9" evidence="6"/>
<dbReference type="Proteomes" id="UP000095209">
    <property type="component" value="Unassembled WGS sequence"/>
</dbReference>
<dbReference type="Pfam" id="PF02545">
    <property type="entry name" value="Maf"/>
    <property type="match status" value="1"/>
</dbReference>
<dbReference type="NCBIfam" id="TIGR00172">
    <property type="entry name" value="maf"/>
    <property type="match status" value="1"/>
</dbReference>
<dbReference type="PANTHER" id="PTHR43213:SF5">
    <property type="entry name" value="BIFUNCTIONAL DTTP_UTP PYROPHOSPHATASE_METHYLTRANSFERASE PROTEIN-RELATED"/>
    <property type="match status" value="1"/>
</dbReference>
<dbReference type="GO" id="GO:0009117">
    <property type="term" value="P:nucleotide metabolic process"/>
    <property type="evidence" value="ECO:0007669"/>
    <property type="project" value="UniProtKB-KW"/>
</dbReference>
<dbReference type="PANTHER" id="PTHR43213">
    <property type="entry name" value="BIFUNCTIONAL DTTP/UTP PYROPHOSPHATASE/METHYLTRANSFERASE PROTEIN-RELATED"/>
    <property type="match status" value="1"/>
</dbReference>
<comment type="similarity">
    <text evidence="6">Belongs to the Maf family. YhdE subfamily.</text>
</comment>
<feature type="site" description="Important for substrate specificity" evidence="6">
    <location>
        <position position="152"/>
    </location>
</feature>
<name>A0A1E5LBJ7_9BACI</name>
<evidence type="ECO:0000313" key="7">
    <source>
        <dbReference type="EMBL" id="OEH91461.1"/>
    </source>
</evidence>
<evidence type="ECO:0000256" key="4">
    <source>
        <dbReference type="ARBA" id="ARBA00022801"/>
    </source>
</evidence>
<keyword evidence="8" id="KW-1185">Reference proteome</keyword>
<dbReference type="FunFam" id="3.90.950.10:FF:000005">
    <property type="entry name" value="7-methyl-GTP pyrophosphatase"/>
    <property type="match status" value="1"/>
</dbReference>
<comment type="catalytic activity">
    <reaction evidence="6">
        <text>UTP + H2O = UMP + diphosphate + H(+)</text>
        <dbReference type="Rhea" id="RHEA:29395"/>
        <dbReference type="ChEBI" id="CHEBI:15377"/>
        <dbReference type="ChEBI" id="CHEBI:15378"/>
        <dbReference type="ChEBI" id="CHEBI:33019"/>
        <dbReference type="ChEBI" id="CHEBI:46398"/>
        <dbReference type="ChEBI" id="CHEBI:57865"/>
        <dbReference type="EC" id="3.6.1.9"/>
    </reaction>
</comment>
<keyword evidence="5 6" id="KW-0546">Nucleotide metabolism</keyword>
<dbReference type="OrthoDB" id="9807767at2"/>
<reference evidence="7 8" key="1">
    <citation type="submission" date="2016-08" db="EMBL/GenBank/DDBJ databases">
        <title>Genome of Bacillus solimangrovi GH2-4.</title>
        <authorList>
            <person name="Lim S."/>
            <person name="Kim B.-C."/>
        </authorList>
    </citation>
    <scope>NUCLEOTIDE SEQUENCE [LARGE SCALE GENOMIC DNA]</scope>
    <source>
        <strain evidence="7 8">GH2-4</strain>
    </source>
</reference>
<protein>
    <recommendedName>
        <fullName evidence="6">dTTP/UTP pyrophosphatase</fullName>
        <shortName evidence="6">dTTPase/UTPase</shortName>
        <ecNumber evidence="6">3.6.1.9</ecNumber>
    </recommendedName>
    <alternativeName>
        <fullName evidence="6">Nucleoside triphosphate pyrophosphatase</fullName>
    </alternativeName>
    <alternativeName>
        <fullName evidence="6">Nucleotide pyrophosphatase</fullName>
        <shortName evidence="6">Nucleotide PPase</shortName>
    </alternativeName>
</protein>
<feature type="active site" description="Proton acceptor" evidence="6">
    <location>
        <position position="69"/>
    </location>
</feature>
<dbReference type="GO" id="GO:0005737">
    <property type="term" value="C:cytoplasm"/>
    <property type="evidence" value="ECO:0007669"/>
    <property type="project" value="UniProtKB-SubCell"/>
</dbReference>
<evidence type="ECO:0000256" key="1">
    <source>
        <dbReference type="ARBA" id="ARBA00001968"/>
    </source>
</evidence>